<feature type="domain" description="HTH cro/C1-type" evidence="1">
    <location>
        <begin position="30"/>
        <end position="82"/>
    </location>
</feature>
<gene>
    <name evidence="2" type="ORF">GCM10025867_09840</name>
</gene>
<dbReference type="InterPro" id="IPR001387">
    <property type="entry name" value="Cro/C1-type_HTH"/>
</dbReference>
<dbReference type="RefSeq" id="WP_286345674.1">
    <property type="nucleotide sequence ID" value="NZ_AP027732.1"/>
</dbReference>
<dbReference type="Gene3D" id="3.30.450.180">
    <property type="match status" value="1"/>
</dbReference>
<dbReference type="InterPro" id="IPR010982">
    <property type="entry name" value="Lambda_DNA-bd_dom_sf"/>
</dbReference>
<organism evidence="2 3">
    <name type="scientific">Frondihabitans sucicola</name>
    <dbReference type="NCBI Taxonomy" id="1268041"/>
    <lineage>
        <taxon>Bacteria</taxon>
        <taxon>Bacillati</taxon>
        <taxon>Actinomycetota</taxon>
        <taxon>Actinomycetes</taxon>
        <taxon>Micrococcales</taxon>
        <taxon>Microbacteriaceae</taxon>
        <taxon>Frondihabitans</taxon>
    </lineage>
</organism>
<dbReference type="SUPFAM" id="SSF47413">
    <property type="entry name" value="lambda repressor-like DNA-binding domains"/>
    <property type="match status" value="1"/>
</dbReference>
<dbReference type="EMBL" id="AP027732">
    <property type="protein sequence ID" value="BDZ48743.1"/>
    <property type="molecule type" value="Genomic_DNA"/>
</dbReference>
<dbReference type="Pfam" id="PF17765">
    <property type="entry name" value="MLTR_LBD"/>
    <property type="match status" value="1"/>
</dbReference>
<keyword evidence="3" id="KW-1185">Reference proteome</keyword>
<dbReference type="PANTHER" id="PTHR35010:SF2">
    <property type="entry name" value="BLL4672 PROTEIN"/>
    <property type="match status" value="1"/>
</dbReference>
<evidence type="ECO:0000259" key="1">
    <source>
        <dbReference type="PROSITE" id="PS50943"/>
    </source>
</evidence>
<name>A0ABM8GK15_9MICO</name>
<dbReference type="InterPro" id="IPR041413">
    <property type="entry name" value="MLTR_LBD"/>
</dbReference>
<dbReference type="CDD" id="cd00093">
    <property type="entry name" value="HTH_XRE"/>
    <property type="match status" value="1"/>
</dbReference>
<protein>
    <submittedName>
        <fullName evidence="2">Transcriptional regulator</fullName>
    </submittedName>
</protein>
<accession>A0ABM8GK15</accession>
<proteinExistence type="predicted"/>
<dbReference type="Pfam" id="PF13560">
    <property type="entry name" value="HTH_31"/>
    <property type="match status" value="1"/>
</dbReference>
<dbReference type="Proteomes" id="UP001321486">
    <property type="component" value="Chromosome"/>
</dbReference>
<dbReference type="PROSITE" id="PS50943">
    <property type="entry name" value="HTH_CROC1"/>
    <property type="match status" value="1"/>
</dbReference>
<dbReference type="PANTHER" id="PTHR35010">
    <property type="entry name" value="BLL4672 PROTEIN-RELATED"/>
    <property type="match status" value="1"/>
</dbReference>
<dbReference type="Gene3D" id="1.10.260.40">
    <property type="entry name" value="lambda repressor-like DNA-binding domains"/>
    <property type="match status" value="1"/>
</dbReference>
<reference evidence="3" key="1">
    <citation type="journal article" date="2019" name="Int. J. Syst. Evol. Microbiol.">
        <title>The Global Catalogue of Microorganisms (GCM) 10K type strain sequencing project: providing services to taxonomists for standard genome sequencing and annotation.</title>
        <authorList>
            <consortium name="The Broad Institute Genomics Platform"/>
            <consortium name="The Broad Institute Genome Sequencing Center for Infectious Disease"/>
            <person name="Wu L."/>
            <person name="Ma J."/>
        </authorList>
    </citation>
    <scope>NUCLEOTIDE SEQUENCE [LARGE SCALE GENOMIC DNA]</scope>
    <source>
        <strain evidence="3">NBRC 108728</strain>
    </source>
</reference>
<evidence type="ECO:0000313" key="2">
    <source>
        <dbReference type="EMBL" id="BDZ48743.1"/>
    </source>
</evidence>
<sequence>MDDANELGDYLKARRELVQPQDVGIRVGGLRRVAGLRREEVAMLAGISADYYLRLEQGRDRNPSVQVLEAVAQVLQLDVAATDYLVDLAQSAPRKVVRPRREVVPPGILQLLETIGLPAFVEGRYFDVLASNPLAEALSPALAPGQNRMRAFFLDRGERALYPEWDGAAAGLVASFRASVGTDTKDPRFVQLVGALSLESETFRRLWARHDVRPREGAPVLLRHPQLGDLSLRREKLGVGDGLLLVIYHAAAGSESAGLLGLLGSVSVPAAGTTSPGIVG</sequence>
<evidence type="ECO:0000313" key="3">
    <source>
        <dbReference type="Proteomes" id="UP001321486"/>
    </source>
</evidence>
<dbReference type="SMART" id="SM00530">
    <property type="entry name" value="HTH_XRE"/>
    <property type="match status" value="1"/>
</dbReference>